<feature type="region of interest" description="Disordered" evidence="1">
    <location>
        <begin position="132"/>
        <end position="189"/>
    </location>
</feature>
<feature type="compositionally biased region" description="Polar residues" evidence="1">
    <location>
        <begin position="173"/>
        <end position="189"/>
    </location>
</feature>
<evidence type="ECO:0000313" key="2">
    <source>
        <dbReference type="EMBL" id="MBW0469116.1"/>
    </source>
</evidence>
<reference evidence="2" key="1">
    <citation type="submission" date="2021-03" db="EMBL/GenBank/DDBJ databases">
        <title>Draft genome sequence of rust myrtle Austropuccinia psidii MF-1, a brazilian biotype.</title>
        <authorList>
            <person name="Quecine M.C."/>
            <person name="Pachon D.M.R."/>
            <person name="Bonatelli M.L."/>
            <person name="Correr F.H."/>
            <person name="Franceschini L.M."/>
            <person name="Leite T.F."/>
            <person name="Margarido G.R.A."/>
            <person name="Almeida C.A."/>
            <person name="Ferrarezi J.A."/>
            <person name="Labate C.A."/>
        </authorList>
    </citation>
    <scope>NUCLEOTIDE SEQUENCE</scope>
    <source>
        <strain evidence="2">MF-1</strain>
    </source>
</reference>
<organism evidence="2 3">
    <name type="scientific">Austropuccinia psidii MF-1</name>
    <dbReference type="NCBI Taxonomy" id="1389203"/>
    <lineage>
        <taxon>Eukaryota</taxon>
        <taxon>Fungi</taxon>
        <taxon>Dikarya</taxon>
        <taxon>Basidiomycota</taxon>
        <taxon>Pucciniomycotina</taxon>
        <taxon>Pucciniomycetes</taxon>
        <taxon>Pucciniales</taxon>
        <taxon>Sphaerophragmiaceae</taxon>
        <taxon>Austropuccinia</taxon>
    </lineage>
</organism>
<comment type="caution">
    <text evidence="2">The sequence shown here is derived from an EMBL/GenBank/DDBJ whole genome shotgun (WGS) entry which is preliminary data.</text>
</comment>
<evidence type="ECO:0000313" key="3">
    <source>
        <dbReference type="Proteomes" id="UP000765509"/>
    </source>
</evidence>
<proteinExistence type="predicted"/>
<evidence type="ECO:0000256" key="1">
    <source>
        <dbReference type="SAM" id="MobiDB-lite"/>
    </source>
</evidence>
<dbReference type="OrthoDB" id="2507558at2759"/>
<sequence>MPKNSGLRVGLSSPRRIRPSKIYCFLIISDCDKYFCSRLEDNDLCAEHILLFAGGDLAKKFCTVPGPTSSLLTSTATQPQVAVAQTQPSIQQPALSQQVLAQKPLAQQPNPLPTALAPSPAPVAPPIQPAPPAVVVASQPSSNASLQTQQASTAQILPQQSPQQLFRTEERSNQSGNPPISVTNGSNPGLQGAWNLSSLDLFNKGVEDVVPDDPAVKDLIKQLQITSGSTLSPEQNASQQNFMNSLNPNQKMILEGKTKTLNLTSDQLKLQRTYMASFVMPRAKAANQAGFEAIKKTLTPDIQRLFEPSEGMKNLKLDRAQTIAFEKAVKDYLDDPNPQAEMEQANRRLNLVSYSSATTNLWPRRVFKKNFFRYILIMGGFCSMHVGL</sequence>
<feature type="compositionally biased region" description="Polar residues" evidence="1">
    <location>
        <begin position="156"/>
        <end position="166"/>
    </location>
</feature>
<dbReference type="EMBL" id="AVOT02002086">
    <property type="protein sequence ID" value="MBW0469116.1"/>
    <property type="molecule type" value="Genomic_DNA"/>
</dbReference>
<accession>A0A9Q3BQK8</accession>
<dbReference type="Proteomes" id="UP000765509">
    <property type="component" value="Unassembled WGS sequence"/>
</dbReference>
<feature type="compositionally biased region" description="Low complexity" evidence="1">
    <location>
        <begin position="133"/>
        <end position="155"/>
    </location>
</feature>
<protein>
    <submittedName>
        <fullName evidence="2">Uncharacterized protein</fullName>
    </submittedName>
</protein>
<dbReference type="AlphaFoldDB" id="A0A9Q3BQK8"/>
<keyword evidence="3" id="KW-1185">Reference proteome</keyword>
<gene>
    <name evidence="2" type="ORF">O181_008831</name>
</gene>
<name>A0A9Q3BQK8_9BASI</name>